<dbReference type="GO" id="GO:0009236">
    <property type="term" value="P:cobalamin biosynthetic process"/>
    <property type="evidence" value="ECO:0007669"/>
    <property type="project" value="UniProtKB-UniPathway"/>
</dbReference>
<dbReference type="InterPro" id="IPR015421">
    <property type="entry name" value="PyrdxlP-dep_Trfase_major"/>
</dbReference>
<gene>
    <name evidence="11" type="ORF">H8702_11725</name>
</gene>
<protein>
    <recommendedName>
        <fullName evidence="4">threonine-phosphate decarboxylase</fullName>
        <ecNumber evidence="4">4.1.1.81</ecNumber>
    </recommendedName>
    <alternativeName>
        <fullName evidence="8">L-threonine-O-3-phosphate decarboxylase</fullName>
    </alternativeName>
</protein>
<evidence type="ECO:0000256" key="8">
    <source>
        <dbReference type="ARBA" id="ARBA00029996"/>
    </source>
</evidence>
<evidence type="ECO:0000256" key="2">
    <source>
        <dbReference type="ARBA" id="ARBA00003444"/>
    </source>
</evidence>
<dbReference type="AlphaFoldDB" id="A0A8J6P9F6"/>
<evidence type="ECO:0000256" key="1">
    <source>
        <dbReference type="ARBA" id="ARBA00001933"/>
    </source>
</evidence>
<dbReference type="Gene3D" id="3.40.640.10">
    <property type="entry name" value="Type I PLP-dependent aspartate aminotransferase-like (Major domain)"/>
    <property type="match status" value="1"/>
</dbReference>
<dbReference type="UniPathway" id="UPA00148"/>
<dbReference type="EMBL" id="JACRTL010000008">
    <property type="protein sequence ID" value="MBC8611759.1"/>
    <property type="molecule type" value="Genomic_DNA"/>
</dbReference>
<proteinExistence type="predicted"/>
<comment type="cofactor">
    <cofactor evidence="1">
        <name>pyridoxal 5'-phosphate</name>
        <dbReference type="ChEBI" id="CHEBI:597326"/>
    </cofactor>
</comment>
<evidence type="ECO:0000256" key="5">
    <source>
        <dbReference type="ARBA" id="ARBA00022573"/>
    </source>
</evidence>
<reference evidence="11" key="1">
    <citation type="submission" date="2020-08" db="EMBL/GenBank/DDBJ databases">
        <title>Genome public.</title>
        <authorList>
            <person name="Liu C."/>
            <person name="Sun Q."/>
        </authorList>
    </citation>
    <scope>NUCLEOTIDE SEQUENCE</scope>
    <source>
        <strain evidence="11">NSJ-15</strain>
    </source>
</reference>
<dbReference type="InterPro" id="IPR015424">
    <property type="entry name" value="PyrdxlP-dep_Trfase"/>
</dbReference>
<dbReference type="EC" id="4.1.1.81" evidence="4"/>
<evidence type="ECO:0000259" key="10">
    <source>
        <dbReference type="Pfam" id="PF00155"/>
    </source>
</evidence>
<feature type="domain" description="Aminotransferase class I/classII large" evidence="10">
    <location>
        <begin position="17"/>
        <end position="342"/>
    </location>
</feature>
<evidence type="ECO:0000256" key="4">
    <source>
        <dbReference type="ARBA" id="ARBA00012285"/>
    </source>
</evidence>
<organism evidence="11 12">
    <name type="scientific">Massiliimalia timonensis</name>
    <dbReference type="NCBI Taxonomy" id="1987501"/>
    <lineage>
        <taxon>Bacteria</taxon>
        <taxon>Bacillati</taxon>
        <taxon>Bacillota</taxon>
        <taxon>Clostridia</taxon>
        <taxon>Eubacteriales</taxon>
        <taxon>Oscillospiraceae</taxon>
        <taxon>Massiliimalia</taxon>
    </lineage>
</organism>
<dbReference type="PANTHER" id="PTHR42885">
    <property type="entry name" value="HISTIDINOL-PHOSPHATE AMINOTRANSFERASE-RELATED"/>
    <property type="match status" value="1"/>
</dbReference>
<dbReference type="Pfam" id="PF00155">
    <property type="entry name" value="Aminotran_1_2"/>
    <property type="match status" value="1"/>
</dbReference>
<evidence type="ECO:0000313" key="12">
    <source>
        <dbReference type="Proteomes" id="UP000632659"/>
    </source>
</evidence>
<dbReference type="GO" id="GO:0048472">
    <property type="term" value="F:threonine-phosphate decarboxylase activity"/>
    <property type="evidence" value="ECO:0007669"/>
    <property type="project" value="UniProtKB-EC"/>
</dbReference>
<comment type="catalytic activity">
    <reaction evidence="9">
        <text>O-phospho-L-threonine + H(+) = (R)-1-aminopropan-2-yl phosphate + CO2</text>
        <dbReference type="Rhea" id="RHEA:11492"/>
        <dbReference type="ChEBI" id="CHEBI:15378"/>
        <dbReference type="ChEBI" id="CHEBI:16526"/>
        <dbReference type="ChEBI" id="CHEBI:58563"/>
        <dbReference type="ChEBI" id="CHEBI:58675"/>
        <dbReference type="EC" id="4.1.1.81"/>
    </reaction>
</comment>
<dbReference type="SUPFAM" id="SSF53383">
    <property type="entry name" value="PLP-dependent transferases"/>
    <property type="match status" value="1"/>
</dbReference>
<dbReference type="InterPro" id="IPR015422">
    <property type="entry name" value="PyrdxlP-dep_Trfase_small"/>
</dbReference>
<dbReference type="CDD" id="cd00609">
    <property type="entry name" value="AAT_like"/>
    <property type="match status" value="1"/>
</dbReference>
<dbReference type="NCBIfam" id="TIGR01140">
    <property type="entry name" value="L_thr_O3P_dcar"/>
    <property type="match status" value="1"/>
</dbReference>
<dbReference type="Gene3D" id="3.90.1150.10">
    <property type="entry name" value="Aspartate Aminotransferase, domain 1"/>
    <property type="match status" value="1"/>
</dbReference>
<comment type="caution">
    <text evidence="11">The sequence shown here is derived from an EMBL/GenBank/DDBJ whole genome shotgun (WGS) entry which is preliminary data.</text>
</comment>
<comment type="pathway">
    <text evidence="3">Cofactor biosynthesis; adenosylcobalamin biosynthesis.</text>
</comment>
<dbReference type="Proteomes" id="UP000632659">
    <property type="component" value="Unassembled WGS sequence"/>
</dbReference>
<accession>A0A8J6P9F6</accession>
<evidence type="ECO:0000256" key="6">
    <source>
        <dbReference type="ARBA" id="ARBA00022898"/>
    </source>
</evidence>
<evidence type="ECO:0000313" key="11">
    <source>
        <dbReference type="EMBL" id="MBC8611759.1"/>
    </source>
</evidence>
<sequence length="349" mass="38853">MNRIHGGDWEKTSAGALDFSVNVNPLGMPLSVAEAAQRAVTFCNRYPDPACRELRQELGAYYHLPDEWILCGNGAADLIFRLVQALKPKKAALFAPTFSEYEIALNSVGCELRTIPLPRENDFLPEEIPDLSWIEEGDLLFLCNPNNPTGQAVARSWLEEITKRCAKAGAFLCVDECFLEFWECGEQNTMLSLLGEYKNVLVLRAFTKAYAMAGLRLGWCSCADKDLLREMELSGAAWNVSIPAQAAGLAALREAGFLTRTRLFLQKERPRLKASLESLGLTVIPSQANYLCFRAGSPDLKEKLLKRGILVRNCGDYRGLDAYDYRVAIKTPEENQRLIQALKACIYGG</sequence>
<dbReference type="InterPro" id="IPR004839">
    <property type="entry name" value="Aminotransferase_I/II_large"/>
</dbReference>
<comment type="function">
    <text evidence="2">Decarboxylates L-threonine-O-3-phosphate to yield (R)-1-amino-2-propanol O-2-phosphate, the precursor for the linkage between the nucleotide loop and the corrin ring in cobalamin.</text>
</comment>
<evidence type="ECO:0000256" key="9">
    <source>
        <dbReference type="ARBA" id="ARBA00048531"/>
    </source>
</evidence>
<keyword evidence="5" id="KW-0169">Cobalamin biosynthesis</keyword>
<dbReference type="PANTHER" id="PTHR42885:SF1">
    <property type="entry name" value="THREONINE-PHOSPHATE DECARBOXYLASE"/>
    <property type="match status" value="1"/>
</dbReference>
<keyword evidence="12" id="KW-1185">Reference proteome</keyword>
<keyword evidence="6" id="KW-0663">Pyridoxal phosphate</keyword>
<dbReference type="InterPro" id="IPR005860">
    <property type="entry name" value="CobD"/>
</dbReference>
<dbReference type="GO" id="GO:0030170">
    <property type="term" value="F:pyridoxal phosphate binding"/>
    <property type="evidence" value="ECO:0007669"/>
    <property type="project" value="InterPro"/>
</dbReference>
<evidence type="ECO:0000256" key="3">
    <source>
        <dbReference type="ARBA" id="ARBA00004953"/>
    </source>
</evidence>
<evidence type="ECO:0000256" key="7">
    <source>
        <dbReference type="ARBA" id="ARBA00023239"/>
    </source>
</evidence>
<name>A0A8J6P9F6_9FIRM</name>
<keyword evidence="7 11" id="KW-0456">Lyase</keyword>